<dbReference type="GO" id="GO:0005524">
    <property type="term" value="F:ATP binding"/>
    <property type="evidence" value="ECO:0007669"/>
    <property type="project" value="UniProtKB-UniRule"/>
</dbReference>
<evidence type="ECO:0000256" key="1">
    <source>
        <dbReference type="ARBA" id="ARBA00004245"/>
    </source>
</evidence>
<evidence type="ECO:0000256" key="5">
    <source>
        <dbReference type="PROSITE-ProRule" id="PRU00283"/>
    </source>
</evidence>
<keyword evidence="2 5" id="KW-0547">Nucleotide-binding</keyword>
<dbReference type="AlphaFoldDB" id="A0AAW2HBG9"/>
<dbReference type="PANTHER" id="PTHR21608">
    <property type="entry name" value="KINESIN-LIKE PROTEIN CG14535"/>
    <property type="match status" value="1"/>
</dbReference>
<dbReference type="Pfam" id="PF00225">
    <property type="entry name" value="Kinesin"/>
    <property type="match status" value="1"/>
</dbReference>
<comment type="subcellular location">
    <subcellularLocation>
        <location evidence="1">Cytoplasm</location>
        <location evidence="1">Cytoskeleton</location>
    </subcellularLocation>
</comment>
<dbReference type="GO" id="GO:0015630">
    <property type="term" value="C:microtubule cytoskeleton"/>
    <property type="evidence" value="ECO:0007669"/>
    <property type="project" value="UniProtKB-ARBA"/>
</dbReference>
<evidence type="ECO:0000256" key="4">
    <source>
        <dbReference type="ARBA" id="ARBA00023212"/>
    </source>
</evidence>
<dbReference type="EMBL" id="JARGDH010000005">
    <property type="protein sequence ID" value="KAL0266938.1"/>
    <property type="molecule type" value="Genomic_DNA"/>
</dbReference>
<evidence type="ECO:0000256" key="2">
    <source>
        <dbReference type="ARBA" id="ARBA00022741"/>
    </source>
</evidence>
<keyword evidence="3 5" id="KW-0067">ATP-binding</keyword>
<proteinExistence type="inferred from homology"/>
<dbReference type="Gene3D" id="3.40.850.10">
    <property type="entry name" value="Kinesin motor domain"/>
    <property type="match status" value="1"/>
</dbReference>
<dbReference type="InterPro" id="IPR001752">
    <property type="entry name" value="Kinesin_motor_dom"/>
</dbReference>
<dbReference type="InterPro" id="IPR036961">
    <property type="entry name" value="Kinesin_motor_dom_sf"/>
</dbReference>
<keyword evidence="4" id="KW-0206">Cytoskeleton</keyword>
<feature type="binding site" evidence="5">
    <location>
        <begin position="94"/>
        <end position="101"/>
    </location>
    <ligand>
        <name>ATP</name>
        <dbReference type="ChEBI" id="CHEBI:30616"/>
    </ligand>
</feature>
<protein>
    <recommendedName>
        <fullName evidence="6">Kinesin motor domain-containing protein</fullName>
    </recommendedName>
</protein>
<keyword evidence="5" id="KW-0505">Motor protein</keyword>
<dbReference type="GO" id="GO:0007018">
    <property type="term" value="P:microtubule-based movement"/>
    <property type="evidence" value="ECO:0007669"/>
    <property type="project" value="InterPro"/>
</dbReference>
<gene>
    <name evidence="7" type="ORF">PYX00_009342</name>
</gene>
<comment type="caution">
    <text evidence="7">The sequence shown here is derived from an EMBL/GenBank/DDBJ whole genome shotgun (WGS) entry which is preliminary data.</text>
</comment>
<sequence length="189" mass="20339">MLRVTGSRPVTDPGSPSFFNIDSRKKQVTLYDPAVCGAPAAPEDRRVGIAAPKMFAFDAIFTEEDSQAEVCATALTEVIHAVINGTDGCLFCFGHAKLGKTATMLGTPESASTLGVIPCAISWLFRGIHEQKQKTGARFSVRVSAVEVCQPTQQLKDLLAGHANGKHSQKKILKIDNRLGFSLCYISQT</sequence>
<accession>A0AAW2HBG9</accession>
<dbReference type="SUPFAM" id="SSF52540">
    <property type="entry name" value="P-loop containing nucleoside triphosphate hydrolases"/>
    <property type="match status" value="1"/>
</dbReference>
<evidence type="ECO:0000259" key="6">
    <source>
        <dbReference type="PROSITE" id="PS50067"/>
    </source>
</evidence>
<name>A0AAW2HBG9_9NEOP</name>
<organism evidence="7">
    <name type="scientific">Menopon gallinae</name>
    <name type="common">poultry shaft louse</name>
    <dbReference type="NCBI Taxonomy" id="328185"/>
    <lineage>
        <taxon>Eukaryota</taxon>
        <taxon>Metazoa</taxon>
        <taxon>Ecdysozoa</taxon>
        <taxon>Arthropoda</taxon>
        <taxon>Hexapoda</taxon>
        <taxon>Insecta</taxon>
        <taxon>Pterygota</taxon>
        <taxon>Neoptera</taxon>
        <taxon>Paraneoptera</taxon>
        <taxon>Psocodea</taxon>
        <taxon>Troctomorpha</taxon>
        <taxon>Phthiraptera</taxon>
        <taxon>Amblycera</taxon>
        <taxon>Menoponidae</taxon>
        <taxon>Menopon</taxon>
    </lineage>
</organism>
<dbReference type="GO" id="GO:0003777">
    <property type="term" value="F:microtubule motor activity"/>
    <property type="evidence" value="ECO:0007669"/>
    <property type="project" value="InterPro"/>
</dbReference>
<dbReference type="InterPro" id="IPR027417">
    <property type="entry name" value="P-loop_NTPase"/>
</dbReference>
<comment type="similarity">
    <text evidence="5">Belongs to the TRAFAC class myosin-kinesin ATPase superfamily. Kinesin family.</text>
</comment>
<evidence type="ECO:0000313" key="7">
    <source>
        <dbReference type="EMBL" id="KAL0266938.1"/>
    </source>
</evidence>
<feature type="domain" description="Kinesin motor" evidence="6">
    <location>
        <begin position="1"/>
        <end position="189"/>
    </location>
</feature>
<dbReference type="PANTHER" id="PTHR21608:SF7">
    <property type="entry name" value="KINESIN-LIKE PROTEIN CG14535"/>
    <property type="match status" value="1"/>
</dbReference>
<dbReference type="GO" id="GO:0008017">
    <property type="term" value="F:microtubule binding"/>
    <property type="evidence" value="ECO:0007669"/>
    <property type="project" value="InterPro"/>
</dbReference>
<evidence type="ECO:0000256" key="3">
    <source>
        <dbReference type="ARBA" id="ARBA00022840"/>
    </source>
</evidence>
<dbReference type="InterPro" id="IPR027640">
    <property type="entry name" value="Kinesin-like_fam"/>
</dbReference>
<dbReference type="PROSITE" id="PS50067">
    <property type="entry name" value="KINESIN_MOTOR_2"/>
    <property type="match status" value="1"/>
</dbReference>
<reference evidence="7" key="1">
    <citation type="journal article" date="2024" name="Gigascience">
        <title>Chromosome-level genome of the poultry shaft louse Menopon gallinae provides insight into the host-switching and adaptive evolution of parasitic lice.</title>
        <authorList>
            <person name="Xu Y."/>
            <person name="Ma L."/>
            <person name="Liu S."/>
            <person name="Liang Y."/>
            <person name="Liu Q."/>
            <person name="He Z."/>
            <person name="Tian L."/>
            <person name="Duan Y."/>
            <person name="Cai W."/>
            <person name="Li H."/>
            <person name="Song F."/>
        </authorList>
    </citation>
    <scope>NUCLEOTIDE SEQUENCE</scope>
    <source>
        <strain evidence="7">Cailab_2023a</strain>
    </source>
</reference>
<keyword evidence="4" id="KW-0963">Cytoplasm</keyword>